<evidence type="ECO:0000256" key="2">
    <source>
        <dbReference type="ARBA" id="ARBA00023125"/>
    </source>
</evidence>
<dbReference type="InterPro" id="IPR026282">
    <property type="entry name" value="MJ1563"/>
</dbReference>
<dbReference type="AlphaFoldDB" id="A0A0K1P8J8"/>
<keyword evidence="7" id="KW-1185">Reference proteome</keyword>
<evidence type="ECO:0000256" key="4">
    <source>
        <dbReference type="PIRNR" id="PIRNR006707"/>
    </source>
</evidence>
<dbReference type="InterPro" id="IPR052362">
    <property type="entry name" value="HTH-GbsR_regulator"/>
</dbReference>
<name>A0A0K1P8J8_9BACT</name>
<dbReference type="Gene3D" id="1.10.10.10">
    <property type="entry name" value="Winged helix-like DNA-binding domain superfamily/Winged helix DNA-binding domain"/>
    <property type="match status" value="1"/>
</dbReference>
<dbReference type="Pfam" id="PF12802">
    <property type="entry name" value="MarR_2"/>
    <property type="match status" value="1"/>
</dbReference>
<dbReference type="CDD" id="cd00090">
    <property type="entry name" value="HTH_ARSR"/>
    <property type="match status" value="1"/>
</dbReference>
<dbReference type="PIRSF" id="PIRSF006707">
    <property type="entry name" value="MJ1563"/>
    <property type="match status" value="1"/>
</dbReference>
<gene>
    <name evidence="6" type="ORF">AKJ08_0214</name>
</gene>
<keyword evidence="3 4" id="KW-0804">Transcription</keyword>
<comment type="similarity">
    <text evidence="4">Belongs to the GbsR family.</text>
</comment>
<dbReference type="InterPro" id="IPR036388">
    <property type="entry name" value="WH-like_DNA-bd_sf"/>
</dbReference>
<evidence type="ECO:0000256" key="3">
    <source>
        <dbReference type="ARBA" id="ARBA00023163"/>
    </source>
</evidence>
<dbReference type="EMBL" id="CP012332">
    <property type="protein sequence ID" value="AKU89827.1"/>
    <property type="molecule type" value="Genomic_DNA"/>
</dbReference>
<feature type="domain" description="HTH marR-type" evidence="5">
    <location>
        <begin position="24"/>
        <end position="66"/>
    </location>
</feature>
<proteinExistence type="inferred from homology"/>
<dbReference type="InterPro" id="IPR000835">
    <property type="entry name" value="HTH_MarR-typ"/>
</dbReference>
<dbReference type="GO" id="GO:0003677">
    <property type="term" value="F:DNA binding"/>
    <property type="evidence" value="ECO:0007669"/>
    <property type="project" value="UniProtKB-UniRule"/>
</dbReference>
<dbReference type="KEGG" id="vin:AKJ08_0214"/>
<sequence>MVADAVGRLMELWGFRGVMGRIWAMLYLSEEPLPASELCGRLGISTGAASMALNELERWGVVQRRKMTGNRKSFFEAEIDVWKMVSRVFRERELVQLGEALQAFERAAELFRHEARMGDRSARLAGERTEKLTELTRVGQTLLRALVDRGQLDVRPLLAWTRWARARSPWRSA</sequence>
<dbReference type="PANTHER" id="PTHR38465:SF1">
    <property type="entry name" value="HTH-TYPE TRANSCRIPTIONAL REGULATOR MJ1563-RELATED"/>
    <property type="match status" value="1"/>
</dbReference>
<organism evidence="6 7">
    <name type="scientific">Vulgatibacter incomptus</name>
    <dbReference type="NCBI Taxonomy" id="1391653"/>
    <lineage>
        <taxon>Bacteria</taxon>
        <taxon>Pseudomonadati</taxon>
        <taxon>Myxococcota</taxon>
        <taxon>Myxococcia</taxon>
        <taxon>Myxococcales</taxon>
        <taxon>Cystobacterineae</taxon>
        <taxon>Vulgatibacteraceae</taxon>
        <taxon>Vulgatibacter</taxon>
    </lineage>
</organism>
<dbReference type="PANTHER" id="PTHR38465">
    <property type="entry name" value="HTH-TYPE TRANSCRIPTIONAL REGULATOR MJ1563-RELATED"/>
    <property type="match status" value="1"/>
</dbReference>
<evidence type="ECO:0000313" key="7">
    <source>
        <dbReference type="Proteomes" id="UP000055590"/>
    </source>
</evidence>
<evidence type="ECO:0000259" key="5">
    <source>
        <dbReference type="Pfam" id="PF12802"/>
    </source>
</evidence>
<dbReference type="STRING" id="1391653.AKJ08_0214"/>
<evidence type="ECO:0000313" key="6">
    <source>
        <dbReference type="EMBL" id="AKU89827.1"/>
    </source>
</evidence>
<dbReference type="Proteomes" id="UP000055590">
    <property type="component" value="Chromosome"/>
</dbReference>
<evidence type="ECO:0000256" key="1">
    <source>
        <dbReference type="ARBA" id="ARBA00023015"/>
    </source>
</evidence>
<protein>
    <recommendedName>
        <fullName evidence="4">HTH-type transcriptional regulator</fullName>
    </recommendedName>
</protein>
<dbReference type="SUPFAM" id="SSF46785">
    <property type="entry name" value="Winged helix' DNA-binding domain"/>
    <property type="match status" value="1"/>
</dbReference>
<dbReference type="InterPro" id="IPR036390">
    <property type="entry name" value="WH_DNA-bd_sf"/>
</dbReference>
<keyword evidence="2 4" id="KW-0238">DNA-binding</keyword>
<keyword evidence="1 4" id="KW-0805">Transcription regulation</keyword>
<reference evidence="6 7" key="1">
    <citation type="submission" date="2015-08" db="EMBL/GenBank/DDBJ databases">
        <authorList>
            <person name="Babu N.S."/>
            <person name="Beckwith C.J."/>
            <person name="Beseler K.G."/>
            <person name="Brison A."/>
            <person name="Carone J.V."/>
            <person name="Caskin T.P."/>
            <person name="Diamond M."/>
            <person name="Durham M.E."/>
            <person name="Foxe J.M."/>
            <person name="Go M."/>
            <person name="Henderson B.A."/>
            <person name="Jones I.B."/>
            <person name="McGettigan J.A."/>
            <person name="Micheletti S.J."/>
            <person name="Nasrallah M.E."/>
            <person name="Ortiz D."/>
            <person name="Piller C.R."/>
            <person name="Privatt S.R."/>
            <person name="Schneider S.L."/>
            <person name="Sharp S."/>
            <person name="Smith T.C."/>
            <person name="Stanton J.D."/>
            <person name="Ullery H.E."/>
            <person name="Wilson R.J."/>
            <person name="Serrano M.G."/>
            <person name="Buck G."/>
            <person name="Lee V."/>
            <person name="Wang Y."/>
            <person name="Carvalho R."/>
            <person name="Voegtly L."/>
            <person name="Shi R."/>
            <person name="Duckworth R."/>
            <person name="Johnson A."/>
            <person name="Loviza R."/>
            <person name="Walstead R."/>
            <person name="Shah Z."/>
            <person name="Kiflezghi M."/>
            <person name="Wade K."/>
            <person name="Ball S.L."/>
            <person name="Bradley K.W."/>
            <person name="Asai D.J."/>
            <person name="Bowman C.A."/>
            <person name="Russell D.A."/>
            <person name="Pope W.H."/>
            <person name="Jacobs-Sera D."/>
            <person name="Hendrix R.W."/>
            <person name="Hatfull G.F."/>
        </authorList>
    </citation>
    <scope>NUCLEOTIDE SEQUENCE [LARGE SCALE GENOMIC DNA]</scope>
    <source>
        <strain evidence="6 7">DSM 27710</strain>
    </source>
</reference>
<accession>A0A0K1P8J8</accession>
<dbReference type="GO" id="GO:0003700">
    <property type="term" value="F:DNA-binding transcription factor activity"/>
    <property type="evidence" value="ECO:0007669"/>
    <property type="project" value="InterPro"/>
</dbReference>
<dbReference type="InterPro" id="IPR011991">
    <property type="entry name" value="ArsR-like_HTH"/>
</dbReference>